<protein>
    <submittedName>
        <fullName evidence="2">Uncharacterized protein</fullName>
    </submittedName>
</protein>
<organism evidence="2 3">
    <name type="scientific">Eumeta variegata</name>
    <name type="common">Bagworm moth</name>
    <name type="synonym">Eumeta japonica</name>
    <dbReference type="NCBI Taxonomy" id="151549"/>
    <lineage>
        <taxon>Eukaryota</taxon>
        <taxon>Metazoa</taxon>
        <taxon>Ecdysozoa</taxon>
        <taxon>Arthropoda</taxon>
        <taxon>Hexapoda</taxon>
        <taxon>Insecta</taxon>
        <taxon>Pterygota</taxon>
        <taxon>Neoptera</taxon>
        <taxon>Endopterygota</taxon>
        <taxon>Lepidoptera</taxon>
        <taxon>Glossata</taxon>
        <taxon>Ditrysia</taxon>
        <taxon>Tineoidea</taxon>
        <taxon>Psychidae</taxon>
        <taxon>Oiketicinae</taxon>
        <taxon>Eumeta</taxon>
    </lineage>
</organism>
<sequence>MEIDVITSKTQFREIAGASRDAAARSVNTSQFAFGARHLAETHVRERAHYLAPFVRANKKGGAISASGGGRGGPIKCGYKKEEIPLPRPSQKLSQD</sequence>
<name>A0A4C1YWD6_EUMVA</name>
<dbReference type="AlphaFoldDB" id="A0A4C1YWD6"/>
<reference evidence="2 3" key="1">
    <citation type="journal article" date="2019" name="Commun. Biol.">
        <title>The bagworm genome reveals a unique fibroin gene that provides high tensile strength.</title>
        <authorList>
            <person name="Kono N."/>
            <person name="Nakamura H."/>
            <person name="Ohtoshi R."/>
            <person name="Tomita M."/>
            <person name="Numata K."/>
            <person name="Arakawa K."/>
        </authorList>
    </citation>
    <scope>NUCLEOTIDE SEQUENCE [LARGE SCALE GENOMIC DNA]</scope>
</reference>
<dbReference type="EMBL" id="BGZK01001462">
    <property type="protein sequence ID" value="GBP80438.1"/>
    <property type="molecule type" value="Genomic_DNA"/>
</dbReference>
<proteinExistence type="predicted"/>
<evidence type="ECO:0000313" key="3">
    <source>
        <dbReference type="Proteomes" id="UP000299102"/>
    </source>
</evidence>
<accession>A0A4C1YWD6</accession>
<evidence type="ECO:0000256" key="1">
    <source>
        <dbReference type="SAM" id="MobiDB-lite"/>
    </source>
</evidence>
<keyword evidence="3" id="KW-1185">Reference proteome</keyword>
<dbReference type="Proteomes" id="UP000299102">
    <property type="component" value="Unassembled WGS sequence"/>
</dbReference>
<evidence type="ECO:0000313" key="2">
    <source>
        <dbReference type="EMBL" id="GBP80438.1"/>
    </source>
</evidence>
<comment type="caution">
    <text evidence="2">The sequence shown here is derived from an EMBL/GenBank/DDBJ whole genome shotgun (WGS) entry which is preliminary data.</text>
</comment>
<gene>
    <name evidence="2" type="ORF">EVAR_59113_1</name>
</gene>
<feature type="region of interest" description="Disordered" evidence="1">
    <location>
        <begin position="62"/>
        <end position="96"/>
    </location>
</feature>